<dbReference type="RefSeq" id="XP_028528564.1">
    <property type="nucleotide sequence ID" value="XM_028671963.1"/>
</dbReference>
<dbReference type="PROSITE" id="PS51192">
    <property type="entry name" value="HELICASE_ATP_BIND_1"/>
    <property type="match status" value="1"/>
</dbReference>
<evidence type="ECO:0000256" key="1">
    <source>
        <dbReference type="ARBA" id="ARBA00022741"/>
    </source>
</evidence>
<sequence length="825" mass="98627">MNTNWMTHIENLIEKKRCCKKNETELMKKKKKLNEVNDDTINNYYENNYGLNKYNINKKILENYRRENINELYKWQEECLNNLKKVRWKEGENFIYVAPTSGGKTLVAEIFVFEELQKTECIFFLLPLNSLINEKIDYFKKICKDANIKIGSEIDENNIIICTYEKMNNYINKKKINNNHNYIVIIDEFHLINEKPRGIYIENIISKFLFINKKLANIKIICMSGTLNNIPILKRWINAKVYISSYRPQEIKEYYICNYNIFKKEKENFSYYCNIYDFSNLHNDHNSKSNCIDKLNKSKISSFLINKNKILNNSLIHSLLCFSIHSLINNLNTLIFCSTKKNCEFYINVLNQFLNFNPYQVTEDIHIKRSKLNDTISHIDKYAYNKMNKLISNGICYYHSDINTYIKKLLETSFKEKTLFLLTCTSTLSVGLNLQVDRVIISSPFIADNFLSITQYKQMIGRAARLKKGDSIIIIEKVHEKKLLELFKQDFTNIKSIMNNSLEYLEKYIIELICLYDKTLSFSDIIHLLSFSLYYNEIINSITEEKEKDFLISTLTEEKNGDENYRESFELNIEDFTQEEIFFYKKKKDEIHHVINNLLKHKCIEIKNKKFQITNFCRSLCICNFTLSYGIELLNEIKNYDRIYLYNNFHLCYLCSSYNLSITSFNYNLPFLKNLISMISDNYTRNIIFQILKFDSDIINMLNIKNQNIYNKKRLFFNDNVLQGKYCKLYISILLFMYLEKNNFSYICETFKITEDVLQSILQHTYMYIHLLIAFFDKIDEWIIASLLKKFLHYFKNCKSLSTYHYDISQVNNLKYNNYFQKKIK</sequence>
<dbReference type="VEuPathDB" id="PlasmoDB:PGAL8A_00296800"/>
<gene>
    <name evidence="7" type="ORF">PGAL8A_00296800</name>
</gene>
<keyword evidence="7" id="KW-0548">Nucleotidyltransferase</keyword>
<dbReference type="InterPro" id="IPR050474">
    <property type="entry name" value="Hel308_SKI2-like"/>
</dbReference>
<protein>
    <submittedName>
        <fullName evidence="7">DNA-directed DNA polymerase, putative</fullName>
    </submittedName>
</protein>
<dbReference type="PANTHER" id="PTHR47961">
    <property type="entry name" value="DNA POLYMERASE THETA, PUTATIVE (AFU_ORTHOLOGUE AFUA_1G05260)-RELATED"/>
    <property type="match status" value="1"/>
</dbReference>
<keyword evidence="8" id="KW-1185">Reference proteome</keyword>
<evidence type="ECO:0000256" key="2">
    <source>
        <dbReference type="ARBA" id="ARBA00022801"/>
    </source>
</evidence>
<dbReference type="SMART" id="SM00490">
    <property type="entry name" value="HELICc"/>
    <property type="match status" value="1"/>
</dbReference>
<evidence type="ECO:0000313" key="8">
    <source>
        <dbReference type="Proteomes" id="UP000220797"/>
    </source>
</evidence>
<evidence type="ECO:0000256" key="3">
    <source>
        <dbReference type="ARBA" id="ARBA00022806"/>
    </source>
</evidence>
<keyword evidence="7" id="KW-0239">DNA-directed DNA polymerase</keyword>
<dbReference type="PROSITE" id="PS51194">
    <property type="entry name" value="HELICASE_CTER"/>
    <property type="match status" value="1"/>
</dbReference>
<dbReference type="Proteomes" id="UP000220797">
    <property type="component" value="Unassembled WGS sequence"/>
</dbReference>
<evidence type="ECO:0000259" key="6">
    <source>
        <dbReference type="PROSITE" id="PS51194"/>
    </source>
</evidence>
<dbReference type="GeneID" id="39731501"/>
<dbReference type="OMA" id="KEHYICN"/>
<name>A0A1J1GTB3_PLAGA</name>
<dbReference type="InterPro" id="IPR014001">
    <property type="entry name" value="Helicase_ATP-bd"/>
</dbReference>
<dbReference type="Pfam" id="PF00271">
    <property type="entry name" value="Helicase_C"/>
    <property type="match status" value="1"/>
</dbReference>
<dbReference type="OrthoDB" id="2320933at2759"/>
<dbReference type="InterPro" id="IPR027417">
    <property type="entry name" value="P-loop_NTPase"/>
</dbReference>
<evidence type="ECO:0000313" key="7">
    <source>
        <dbReference type="EMBL" id="CRG95756.1"/>
    </source>
</evidence>
<dbReference type="GO" id="GO:0005524">
    <property type="term" value="F:ATP binding"/>
    <property type="evidence" value="ECO:0007669"/>
    <property type="project" value="UniProtKB-KW"/>
</dbReference>
<dbReference type="InterPro" id="IPR001650">
    <property type="entry name" value="Helicase_C-like"/>
</dbReference>
<accession>A0A1J1GTB3</accession>
<feature type="domain" description="Helicase ATP-binding" evidence="5">
    <location>
        <begin position="85"/>
        <end position="245"/>
    </location>
</feature>
<dbReference type="GO" id="GO:0016787">
    <property type="term" value="F:hydrolase activity"/>
    <property type="evidence" value="ECO:0007669"/>
    <property type="project" value="UniProtKB-KW"/>
</dbReference>
<dbReference type="EMBL" id="CVMV01000045">
    <property type="protein sequence ID" value="CRG95756.1"/>
    <property type="molecule type" value="Genomic_DNA"/>
</dbReference>
<dbReference type="AlphaFoldDB" id="A0A1J1GTB3"/>
<reference evidence="7" key="1">
    <citation type="submission" date="2015-04" db="EMBL/GenBank/DDBJ databases">
        <authorList>
            <consortium name="Pathogen Informatics"/>
        </authorList>
    </citation>
    <scope>NUCLEOTIDE SEQUENCE [LARGE SCALE GENOMIC DNA]</scope>
    <source>
        <strain evidence="7">8A</strain>
    </source>
</reference>
<dbReference type="InterPro" id="IPR011545">
    <property type="entry name" value="DEAD/DEAH_box_helicase_dom"/>
</dbReference>
<dbReference type="SUPFAM" id="SSF52540">
    <property type="entry name" value="P-loop containing nucleoside triphosphate hydrolases"/>
    <property type="match status" value="1"/>
</dbReference>
<evidence type="ECO:0000259" key="5">
    <source>
        <dbReference type="PROSITE" id="PS51192"/>
    </source>
</evidence>
<organism evidence="7 8">
    <name type="scientific">Plasmodium gallinaceum</name>
    <dbReference type="NCBI Taxonomy" id="5849"/>
    <lineage>
        <taxon>Eukaryota</taxon>
        <taxon>Sar</taxon>
        <taxon>Alveolata</taxon>
        <taxon>Apicomplexa</taxon>
        <taxon>Aconoidasida</taxon>
        <taxon>Haemosporida</taxon>
        <taxon>Plasmodiidae</taxon>
        <taxon>Plasmodium</taxon>
        <taxon>Plasmodium (Haemamoeba)</taxon>
    </lineage>
</organism>
<dbReference type="PANTHER" id="PTHR47961:SF6">
    <property type="entry name" value="DNA-DIRECTED DNA POLYMERASE"/>
    <property type="match status" value="1"/>
</dbReference>
<dbReference type="SMART" id="SM00487">
    <property type="entry name" value="DEXDc"/>
    <property type="match status" value="1"/>
</dbReference>
<feature type="domain" description="Helicase C-terminal" evidence="6">
    <location>
        <begin position="323"/>
        <end position="513"/>
    </location>
</feature>
<keyword evidence="7" id="KW-0808">Transferase</keyword>
<dbReference type="GO" id="GO:0004386">
    <property type="term" value="F:helicase activity"/>
    <property type="evidence" value="ECO:0007669"/>
    <property type="project" value="UniProtKB-KW"/>
</dbReference>
<proteinExistence type="predicted"/>
<dbReference type="Pfam" id="PF00270">
    <property type="entry name" value="DEAD"/>
    <property type="match status" value="1"/>
</dbReference>
<keyword evidence="1" id="KW-0547">Nucleotide-binding</keyword>
<comment type="caution">
    <text evidence="7">The sequence shown here is derived from an EMBL/GenBank/DDBJ whole genome shotgun (WGS) entry which is preliminary data.</text>
</comment>
<dbReference type="GO" id="GO:0003676">
    <property type="term" value="F:nucleic acid binding"/>
    <property type="evidence" value="ECO:0007669"/>
    <property type="project" value="InterPro"/>
</dbReference>
<keyword evidence="4" id="KW-0067">ATP-binding</keyword>
<dbReference type="GO" id="GO:0003887">
    <property type="term" value="F:DNA-directed DNA polymerase activity"/>
    <property type="evidence" value="ECO:0007669"/>
    <property type="project" value="UniProtKB-KW"/>
</dbReference>
<keyword evidence="3" id="KW-0347">Helicase</keyword>
<keyword evidence="2" id="KW-0378">Hydrolase</keyword>
<dbReference type="Gene3D" id="3.40.50.300">
    <property type="entry name" value="P-loop containing nucleotide triphosphate hydrolases"/>
    <property type="match status" value="2"/>
</dbReference>
<evidence type="ECO:0000256" key="4">
    <source>
        <dbReference type="ARBA" id="ARBA00022840"/>
    </source>
</evidence>